<evidence type="ECO:0000259" key="2">
    <source>
        <dbReference type="Pfam" id="PF26061"/>
    </source>
</evidence>
<keyword evidence="1" id="KW-0732">Signal</keyword>
<proteinExistence type="predicted"/>
<comment type="caution">
    <text evidence="3">The sequence shown here is derived from an EMBL/GenBank/DDBJ whole genome shotgun (WGS) entry which is preliminary data.</text>
</comment>
<dbReference type="Pfam" id="PF26061">
    <property type="entry name" value="DUF8021"/>
    <property type="match status" value="1"/>
</dbReference>
<feature type="chain" id="PRO_5045352124" description="DUF8021 domain-containing protein" evidence="1">
    <location>
        <begin position="20"/>
        <end position="293"/>
    </location>
</feature>
<evidence type="ECO:0000313" key="3">
    <source>
        <dbReference type="EMBL" id="GAA0559637.1"/>
    </source>
</evidence>
<evidence type="ECO:0000256" key="1">
    <source>
        <dbReference type="SAM" id="SignalP"/>
    </source>
</evidence>
<keyword evidence="4" id="KW-1185">Reference proteome</keyword>
<dbReference type="InterPro" id="IPR058334">
    <property type="entry name" value="DUF8021"/>
</dbReference>
<sequence>MNLKFAGIALLFAATPALAQMNGAPSPYAPLPDAPSCTRAELKAATDAYVKAQTRGDISALPLDAKFHYLENMATVDPKAGLWHTALPVAHAMSFHDDKRCKTFTELVVTQGGHPYVIGTRLYLHAGKIIRVDSLITDKGDWLFNANAYLKYNQREDWSELYKYQKTPAAEMIRGANAYLDAFSDKFGDIPWGTPCARLEGGAYTNIKNDPHASCEVGLPPGIIYIVNRDVLIDSETGVINVYCRFGDSKSGMPDSHTFRFIDGKIRGVHTLSVNLGAMPSPQADDDGNIPKN</sequence>
<accession>A0ABP3PA80</accession>
<name>A0ABP3PA80_9PROT</name>
<feature type="signal peptide" evidence="1">
    <location>
        <begin position="1"/>
        <end position="19"/>
    </location>
</feature>
<dbReference type="RefSeq" id="WP_166931333.1">
    <property type="nucleotide sequence ID" value="NZ_BAAADD010000001.1"/>
</dbReference>
<dbReference type="Proteomes" id="UP001499951">
    <property type="component" value="Unassembled WGS sequence"/>
</dbReference>
<evidence type="ECO:0000313" key="4">
    <source>
        <dbReference type="Proteomes" id="UP001499951"/>
    </source>
</evidence>
<feature type="domain" description="DUF8021" evidence="2">
    <location>
        <begin position="168"/>
        <end position="272"/>
    </location>
</feature>
<gene>
    <name evidence="3" type="ORF">GCM10008942_05150</name>
</gene>
<protein>
    <recommendedName>
        <fullName evidence="2">DUF8021 domain-containing protein</fullName>
    </recommendedName>
</protein>
<dbReference type="EMBL" id="BAAADD010000001">
    <property type="protein sequence ID" value="GAA0559637.1"/>
    <property type="molecule type" value="Genomic_DNA"/>
</dbReference>
<reference evidence="4" key="1">
    <citation type="journal article" date="2019" name="Int. J. Syst. Evol. Microbiol.">
        <title>The Global Catalogue of Microorganisms (GCM) 10K type strain sequencing project: providing services to taxonomists for standard genome sequencing and annotation.</title>
        <authorList>
            <consortium name="The Broad Institute Genomics Platform"/>
            <consortium name="The Broad Institute Genome Sequencing Center for Infectious Disease"/>
            <person name="Wu L."/>
            <person name="Ma J."/>
        </authorList>
    </citation>
    <scope>NUCLEOTIDE SEQUENCE [LARGE SCALE GENOMIC DNA]</scope>
    <source>
        <strain evidence="4">JCM 15089</strain>
    </source>
</reference>
<organism evidence="3 4">
    <name type="scientific">Rhizomicrobium electricum</name>
    <dbReference type="NCBI Taxonomy" id="480070"/>
    <lineage>
        <taxon>Bacteria</taxon>
        <taxon>Pseudomonadati</taxon>
        <taxon>Pseudomonadota</taxon>
        <taxon>Alphaproteobacteria</taxon>
        <taxon>Micropepsales</taxon>
        <taxon>Micropepsaceae</taxon>
        <taxon>Rhizomicrobium</taxon>
    </lineage>
</organism>